<dbReference type="Pfam" id="PF00782">
    <property type="entry name" value="DSPc"/>
    <property type="match status" value="1"/>
</dbReference>
<evidence type="ECO:0000256" key="2">
    <source>
        <dbReference type="ARBA" id="ARBA00013064"/>
    </source>
</evidence>
<dbReference type="Gene3D" id="3.90.190.10">
    <property type="entry name" value="Protein tyrosine phosphatase superfamily"/>
    <property type="match status" value="1"/>
</dbReference>
<evidence type="ECO:0000313" key="8">
    <source>
        <dbReference type="EMBL" id="PSR72390.1"/>
    </source>
</evidence>
<feature type="region of interest" description="Disordered" evidence="5">
    <location>
        <begin position="581"/>
        <end position="616"/>
    </location>
</feature>
<dbReference type="EC" id="3.1.3.48" evidence="2"/>
<feature type="compositionally biased region" description="Low complexity" evidence="5">
    <location>
        <begin position="91"/>
        <end position="105"/>
    </location>
</feature>
<evidence type="ECO:0000256" key="3">
    <source>
        <dbReference type="ARBA" id="ARBA00022801"/>
    </source>
</evidence>
<comment type="caution">
    <text evidence="8">The sequence shown here is derived from an EMBL/GenBank/DDBJ whole genome shotgun (WGS) entry which is preliminary data.</text>
</comment>
<evidence type="ECO:0000259" key="7">
    <source>
        <dbReference type="PROSITE" id="PS50056"/>
    </source>
</evidence>
<dbReference type="InterPro" id="IPR000340">
    <property type="entry name" value="Dual-sp_phosphatase_cat-dom"/>
</dbReference>
<dbReference type="InterPro" id="IPR020422">
    <property type="entry name" value="TYR_PHOSPHATASE_DUAL_dom"/>
</dbReference>
<dbReference type="PROSITE" id="PS50054">
    <property type="entry name" value="TYR_PHOSPHATASE_DUAL"/>
    <property type="match status" value="1"/>
</dbReference>
<gene>
    <name evidence="8" type="ORF">PHLCEN_2v11733</name>
</gene>
<dbReference type="GO" id="GO:0005737">
    <property type="term" value="C:cytoplasm"/>
    <property type="evidence" value="ECO:0007669"/>
    <property type="project" value="TreeGrafter"/>
</dbReference>
<evidence type="ECO:0000256" key="4">
    <source>
        <dbReference type="ARBA" id="ARBA00022912"/>
    </source>
</evidence>
<dbReference type="InterPro" id="IPR029021">
    <property type="entry name" value="Prot-tyrosine_phosphatase-like"/>
</dbReference>
<dbReference type="InterPro" id="IPR000387">
    <property type="entry name" value="Tyr_Pase_dom"/>
</dbReference>
<evidence type="ECO:0000313" key="9">
    <source>
        <dbReference type="Proteomes" id="UP000186601"/>
    </source>
</evidence>
<sequence>MDTATPRPLSAFPSSQPTRRRGPIPNLRIDTPAQNPDVTLVFSDTSAPASTLSSATSDTDSFTFPTTVRPHFRNMKKLSLTLPSAESSTASLLSPLTSEPPKLSLASVPPARRRPSVISLPSTSTTSTFLHRKDEDGDGSPTVPYLDGPIQVLPGVWLGNEDNARDWRGLMERRIKSVLNVAKEVTSPFDAIPTQSLRSSISTPDLKSSLSDSSTPSTYYPAHVPSGRPNMHYLKLAWSHGQVDLVTEGFPAAMTFVDQALERGDGVLIHCQCGVSRSATLVIALVMRAAATRSPSVPPEVWALKGMQGAYSFVKEKSKWVGPNMSLIYQLLDYERSFRPMNSSPTASEISSVAADEEEWGRRRQMMEDADTEDNDRESVEVMREARALDKAMEDRRVARKSSISSIASSSSGVGMGQAWRSKYGSGRKRTGSAASIITTGSVFSEHLVEEEEEEELLGVGGGFTDPSCSSSSSEPTEDELSYSQAFADADSPVSGSFLLGTPKAIHRFAPPSAPAHKSSFSLPPEPLTAIRTSFQISPRAQMKHKTRRRPPPLVGLLPPVPSSPVTPVNIPPVCTRTRTEGRKLELPPTSLRGSRRPSMKNSHPRVPLSANPSQTLFVFPPSPTLDARTPSTMTLTSNSLLPFPAIATPRLSTFKTDGRRRSFIGIGAPATPTTASSRVDARGWIGLL</sequence>
<dbReference type="PANTHER" id="PTHR10159">
    <property type="entry name" value="DUAL SPECIFICITY PROTEIN PHOSPHATASE"/>
    <property type="match status" value="1"/>
</dbReference>
<organism evidence="8 9">
    <name type="scientific">Hermanssonia centrifuga</name>
    <dbReference type="NCBI Taxonomy" id="98765"/>
    <lineage>
        <taxon>Eukaryota</taxon>
        <taxon>Fungi</taxon>
        <taxon>Dikarya</taxon>
        <taxon>Basidiomycota</taxon>
        <taxon>Agaricomycotina</taxon>
        <taxon>Agaricomycetes</taxon>
        <taxon>Polyporales</taxon>
        <taxon>Meruliaceae</taxon>
        <taxon>Hermanssonia</taxon>
    </lineage>
</organism>
<dbReference type="Proteomes" id="UP000186601">
    <property type="component" value="Unassembled WGS sequence"/>
</dbReference>
<dbReference type="SUPFAM" id="SSF52799">
    <property type="entry name" value="(Phosphotyrosine protein) phosphatases II"/>
    <property type="match status" value="1"/>
</dbReference>
<evidence type="ECO:0000256" key="1">
    <source>
        <dbReference type="ARBA" id="ARBA00008601"/>
    </source>
</evidence>
<accession>A0A2R6NJ49</accession>
<feature type="domain" description="Tyrosine-protein phosphatase" evidence="6">
    <location>
        <begin position="148"/>
        <end position="340"/>
    </location>
</feature>
<feature type="region of interest" description="Disordered" evidence="5">
    <location>
        <begin position="1"/>
        <end position="36"/>
    </location>
</feature>
<feature type="domain" description="Tyrosine specific protein phosphatases" evidence="7">
    <location>
        <begin position="248"/>
        <end position="287"/>
    </location>
</feature>
<dbReference type="GO" id="GO:0043409">
    <property type="term" value="P:negative regulation of MAPK cascade"/>
    <property type="evidence" value="ECO:0007669"/>
    <property type="project" value="TreeGrafter"/>
</dbReference>
<dbReference type="PROSITE" id="PS00383">
    <property type="entry name" value="TYR_PHOSPHATASE_1"/>
    <property type="match status" value="1"/>
</dbReference>
<dbReference type="InterPro" id="IPR016130">
    <property type="entry name" value="Tyr_Pase_AS"/>
</dbReference>
<dbReference type="STRING" id="98765.A0A2R6NJ49"/>
<protein>
    <recommendedName>
        <fullName evidence="2">protein-tyrosine-phosphatase</fullName>
        <ecNumber evidence="2">3.1.3.48</ecNumber>
    </recommendedName>
</protein>
<dbReference type="GO" id="GO:0017017">
    <property type="term" value="F:MAP kinase tyrosine/serine/threonine phosphatase activity"/>
    <property type="evidence" value="ECO:0007669"/>
    <property type="project" value="TreeGrafter"/>
</dbReference>
<feature type="compositionally biased region" description="Low complexity" evidence="5">
    <location>
        <begin position="202"/>
        <end position="217"/>
    </location>
</feature>
<dbReference type="AlphaFoldDB" id="A0A2R6NJ49"/>
<evidence type="ECO:0000259" key="6">
    <source>
        <dbReference type="PROSITE" id="PS50054"/>
    </source>
</evidence>
<feature type="region of interest" description="Disordered" evidence="5">
    <location>
        <begin position="91"/>
        <end position="140"/>
    </location>
</feature>
<feature type="compositionally biased region" description="Basic residues" evidence="5">
    <location>
        <begin position="542"/>
        <end position="551"/>
    </location>
</feature>
<keyword evidence="3" id="KW-0378">Hydrolase</keyword>
<feature type="region of interest" description="Disordered" evidence="5">
    <location>
        <begin position="199"/>
        <end position="222"/>
    </location>
</feature>
<dbReference type="PANTHER" id="PTHR10159:SF519">
    <property type="entry name" value="DUAL SPECIFICITY PROTEIN PHOSPHATASE MPK3"/>
    <property type="match status" value="1"/>
</dbReference>
<comment type="similarity">
    <text evidence="1">Belongs to the protein-tyrosine phosphatase family. Non-receptor class dual specificity subfamily.</text>
</comment>
<dbReference type="PROSITE" id="PS50056">
    <property type="entry name" value="TYR_PHOSPHATASE_2"/>
    <property type="match status" value="1"/>
</dbReference>
<dbReference type="GO" id="GO:0008330">
    <property type="term" value="F:protein tyrosine/threonine phosphatase activity"/>
    <property type="evidence" value="ECO:0007669"/>
    <property type="project" value="TreeGrafter"/>
</dbReference>
<dbReference type="SMART" id="SM00195">
    <property type="entry name" value="DSPc"/>
    <property type="match status" value="1"/>
</dbReference>
<keyword evidence="9" id="KW-1185">Reference proteome</keyword>
<evidence type="ECO:0000256" key="5">
    <source>
        <dbReference type="SAM" id="MobiDB-lite"/>
    </source>
</evidence>
<dbReference type="OrthoDB" id="2017893at2759"/>
<keyword evidence="4" id="KW-0904">Protein phosphatase</keyword>
<dbReference type="EMBL" id="MLYV02001192">
    <property type="protein sequence ID" value="PSR72390.1"/>
    <property type="molecule type" value="Genomic_DNA"/>
</dbReference>
<feature type="region of interest" description="Disordered" evidence="5">
    <location>
        <begin position="540"/>
        <end position="561"/>
    </location>
</feature>
<dbReference type="GO" id="GO:0033550">
    <property type="term" value="F:MAP kinase tyrosine phosphatase activity"/>
    <property type="evidence" value="ECO:0007669"/>
    <property type="project" value="TreeGrafter"/>
</dbReference>
<proteinExistence type="inferred from homology"/>
<feature type="region of interest" description="Disordered" evidence="5">
    <location>
        <begin position="445"/>
        <end position="483"/>
    </location>
</feature>
<reference evidence="8 9" key="1">
    <citation type="submission" date="2018-02" db="EMBL/GenBank/DDBJ databases">
        <title>Genome sequence of the basidiomycete white-rot fungus Phlebia centrifuga.</title>
        <authorList>
            <person name="Granchi Z."/>
            <person name="Peng M."/>
            <person name="de Vries R.P."/>
            <person name="Hilden K."/>
            <person name="Makela M.R."/>
            <person name="Grigoriev I."/>
            <person name="Riley R."/>
        </authorList>
    </citation>
    <scope>NUCLEOTIDE SEQUENCE [LARGE SCALE GENOMIC DNA]</scope>
    <source>
        <strain evidence="8 9">FBCC195</strain>
    </source>
</reference>
<name>A0A2R6NJ49_9APHY</name>